<organism evidence="3 4">
    <name type="scientific">Alternaria alternata</name>
    <name type="common">Alternaria rot fungus</name>
    <name type="synonym">Torula alternata</name>
    <dbReference type="NCBI Taxonomy" id="5599"/>
    <lineage>
        <taxon>Eukaryota</taxon>
        <taxon>Fungi</taxon>
        <taxon>Dikarya</taxon>
        <taxon>Ascomycota</taxon>
        <taxon>Pezizomycotina</taxon>
        <taxon>Dothideomycetes</taxon>
        <taxon>Pleosporomycetidae</taxon>
        <taxon>Pleosporales</taxon>
        <taxon>Pleosporineae</taxon>
        <taxon>Pleosporaceae</taxon>
        <taxon>Alternaria</taxon>
        <taxon>Alternaria sect. Alternaria</taxon>
        <taxon>Alternaria alternata complex</taxon>
    </lineage>
</organism>
<dbReference type="GO" id="GO:0016491">
    <property type="term" value="F:oxidoreductase activity"/>
    <property type="evidence" value="ECO:0007669"/>
    <property type="project" value="UniProtKB-KW"/>
</dbReference>
<dbReference type="SUPFAM" id="SSF51735">
    <property type="entry name" value="NAD(P)-binding Rossmann-fold domains"/>
    <property type="match status" value="1"/>
</dbReference>
<keyword evidence="4" id="KW-1185">Reference proteome</keyword>
<accession>A0A177DME0</accession>
<dbReference type="PANTHER" id="PTHR24320">
    <property type="entry name" value="RETINOL DEHYDROGENASE"/>
    <property type="match status" value="1"/>
</dbReference>
<reference evidence="3 4" key="1">
    <citation type="submission" date="2016-05" db="EMBL/GenBank/DDBJ databases">
        <title>Comparative analysis of secretome profiles of manganese(II)-oxidizing ascomycete fungi.</title>
        <authorList>
            <consortium name="DOE Joint Genome Institute"/>
            <person name="Zeiner C.A."/>
            <person name="Purvine S.O."/>
            <person name="Zink E.M."/>
            <person name="Wu S."/>
            <person name="Pasa-Tolic L."/>
            <person name="Chaput D.L."/>
            <person name="Haridas S."/>
            <person name="Grigoriev I.V."/>
            <person name="Santelli C.M."/>
            <person name="Hansel C.M."/>
        </authorList>
    </citation>
    <scope>NUCLEOTIDE SEQUENCE [LARGE SCALE GENOMIC DNA]</scope>
    <source>
        <strain evidence="3 4">SRC1lrK2f</strain>
    </source>
</reference>
<dbReference type="VEuPathDB" id="FungiDB:CC77DRAFT_1041277"/>
<sequence>MATNKSFTKQTGGLEVAKTYSSHITGKTILITGVSPGGIGEATARAFAHGGASVIIATGRDKARVEELARQISAVYPSTKFRCVELDLASLRDVHRAANEILDDRSILKIDIVVTNAGSQFGNPERELTADGIETHLGTNHLGHFLLVKLLLPRLRAAAEVNPPGATRLVSVSSEASHFSPFRFSDWNFDCDKELPDNERPNWPVLTSMLGISETSKFNSYVAYGQSKTANALFAVHFNQLFSKEGIFAFVIHPGGVQSTAAKRATAAAPEEYKAAFRELLWKNIDQGSSTTLVAASDPGLNPVKGVWLEDNQLGHPVSWAVDEKKAEMLWKLSEEMIVEKLS</sequence>
<protein>
    <submittedName>
        <fullName evidence="3">Retinol dehydrogenase 12</fullName>
    </submittedName>
</protein>
<dbReference type="InterPro" id="IPR036291">
    <property type="entry name" value="NAD(P)-bd_dom_sf"/>
</dbReference>
<dbReference type="GeneID" id="29112828"/>
<evidence type="ECO:0000256" key="1">
    <source>
        <dbReference type="ARBA" id="ARBA00006484"/>
    </source>
</evidence>
<proteinExistence type="inferred from homology"/>
<evidence type="ECO:0000313" key="3">
    <source>
        <dbReference type="EMBL" id="OAG19979.1"/>
    </source>
</evidence>
<dbReference type="AlphaFoldDB" id="A0A177DME0"/>
<dbReference type="Proteomes" id="UP000077248">
    <property type="component" value="Unassembled WGS sequence"/>
</dbReference>
<dbReference type="KEGG" id="aalt:CC77DRAFT_1041277"/>
<dbReference type="STRING" id="5599.A0A177DME0"/>
<name>A0A177DME0_ALTAL</name>
<keyword evidence="2" id="KW-0560">Oxidoreductase</keyword>
<comment type="similarity">
    <text evidence="1">Belongs to the short-chain dehydrogenases/reductases (SDR) family.</text>
</comment>
<dbReference type="EMBL" id="KV441480">
    <property type="protein sequence ID" value="OAG19979.1"/>
    <property type="molecule type" value="Genomic_DNA"/>
</dbReference>
<dbReference type="InterPro" id="IPR002347">
    <property type="entry name" value="SDR_fam"/>
</dbReference>
<dbReference type="PANTHER" id="PTHR24320:SF283">
    <property type="entry name" value="RETINOL DEHYDROGENASE 11"/>
    <property type="match status" value="1"/>
</dbReference>
<dbReference type="RefSeq" id="XP_018385400.1">
    <property type="nucleotide sequence ID" value="XM_018527234.1"/>
</dbReference>
<evidence type="ECO:0000256" key="2">
    <source>
        <dbReference type="ARBA" id="ARBA00023002"/>
    </source>
</evidence>
<dbReference type="Gene3D" id="3.40.50.720">
    <property type="entry name" value="NAD(P)-binding Rossmann-like Domain"/>
    <property type="match status" value="1"/>
</dbReference>
<dbReference type="Pfam" id="PF00106">
    <property type="entry name" value="adh_short"/>
    <property type="match status" value="1"/>
</dbReference>
<gene>
    <name evidence="3" type="ORF">CC77DRAFT_1041277</name>
</gene>
<evidence type="ECO:0000313" key="4">
    <source>
        <dbReference type="Proteomes" id="UP000077248"/>
    </source>
</evidence>
<dbReference type="OMA" id="FRILVNF"/>